<dbReference type="PANTHER" id="PTHR10257:SF3">
    <property type="entry name" value="SERINE_THREONINE-PROTEIN PHOSPHATASE 2A 56 KDA REGULATORY SUBUNIT GAMMA ISOFORM"/>
    <property type="match status" value="1"/>
</dbReference>
<dbReference type="GO" id="GO:0000159">
    <property type="term" value="C:protein phosphatase type 2A complex"/>
    <property type="evidence" value="ECO:0007669"/>
    <property type="project" value="UniProtKB-UniRule"/>
</dbReference>
<evidence type="ECO:0000256" key="7">
    <source>
        <dbReference type="ARBA" id="ARBA00064351"/>
    </source>
</evidence>
<name>A0A1V6Y4I2_PENNA</name>
<evidence type="ECO:0000313" key="10">
    <source>
        <dbReference type="EMBL" id="OQE82292.1"/>
    </source>
</evidence>
<evidence type="ECO:0000256" key="2">
    <source>
        <dbReference type="ARBA" id="ARBA00004496"/>
    </source>
</evidence>
<proteinExistence type="inferred from homology"/>
<evidence type="ECO:0000256" key="8">
    <source>
        <dbReference type="PIRNR" id="PIRNR028043"/>
    </source>
</evidence>
<feature type="compositionally biased region" description="Basic and acidic residues" evidence="9">
    <location>
        <begin position="7"/>
        <end position="26"/>
    </location>
</feature>
<evidence type="ECO:0000313" key="11">
    <source>
        <dbReference type="Proteomes" id="UP000191691"/>
    </source>
</evidence>
<protein>
    <recommendedName>
        <fullName evidence="8">Serine/threonine-protein phosphatase 2A 56 kDa regulatory subunit</fullName>
    </recommendedName>
</protein>
<evidence type="ECO:0000256" key="3">
    <source>
        <dbReference type="ARBA" id="ARBA00008259"/>
    </source>
</evidence>
<gene>
    <name evidence="10" type="ORF">PENNAL_c0037G08098</name>
</gene>
<feature type="compositionally biased region" description="Polar residues" evidence="9">
    <location>
        <begin position="35"/>
        <end position="60"/>
    </location>
</feature>
<dbReference type="GO" id="GO:0000776">
    <property type="term" value="C:kinetochore"/>
    <property type="evidence" value="ECO:0007669"/>
    <property type="project" value="UniProtKB-ARBA"/>
</dbReference>
<keyword evidence="4" id="KW-0963">Cytoplasm</keyword>
<comment type="subunit">
    <text evidence="7">PP2A consists of a common heterodimeric core enzyme, composed of a 36 kDa catalytic subunit (subunit C) and a 65 kDa constant regulatory subunit (PR65 or subunit A), that associates with a variety of regulatory subunits. Proteins that associate with the core dimer include three families of regulatory subunits B (the R2/B/PR55/B55, R3/B''/PR72/PR130/PR59 and R5/B'/B56 families), the 48 kDa variable regulatory subunit, viral proteins, and cell signaling molecules.</text>
</comment>
<feature type="compositionally biased region" description="Basic and acidic residues" evidence="9">
    <location>
        <begin position="635"/>
        <end position="647"/>
    </location>
</feature>
<comment type="similarity">
    <text evidence="3">Belongs to the phosphatase 2A regulatory subunit B family.</text>
</comment>
<feature type="region of interest" description="Disordered" evidence="9">
    <location>
        <begin position="155"/>
        <end position="174"/>
    </location>
</feature>
<dbReference type="GO" id="GO:0098813">
    <property type="term" value="P:nuclear chromosome segregation"/>
    <property type="evidence" value="ECO:0007669"/>
    <property type="project" value="UniProtKB-ARBA"/>
</dbReference>
<feature type="compositionally biased region" description="Polar residues" evidence="9">
    <location>
        <begin position="662"/>
        <end position="671"/>
    </location>
</feature>
<dbReference type="Pfam" id="PF01603">
    <property type="entry name" value="B56"/>
    <property type="match status" value="1"/>
</dbReference>
<comment type="function">
    <text evidence="8">The B regulatory subunit might modulate substrate selectivity and catalytic activity, and also might direct the localization of the catalytic enzyme to a particular subcellular compartment.</text>
</comment>
<dbReference type="GO" id="GO:0019888">
    <property type="term" value="F:protein phosphatase regulator activity"/>
    <property type="evidence" value="ECO:0007669"/>
    <property type="project" value="UniProtKB-UniRule"/>
</dbReference>
<dbReference type="InterPro" id="IPR016024">
    <property type="entry name" value="ARM-type_fold"/>
</dbReference>
<evidence type="ECO:0000256" key="9">
    <source>
        <dbReference type="SAM" id="MobiDB-lite"/>
    </source>
</evidence>
<evidence type="ECO:0000256" key="4">
    <source>
        <dbReference type="ARBA" id="ARBA00022490"/>
    </source>
</evidence>
<comment type="caution">
    <text evidence="10">The sequence shown here is derived from an EMBL/GenBank/DDBJ whole genome shotgun (WGS) entry which is preliminary data.</text>
</comment>
<keyword evidence="5" id="KW-0597">Phosphoprotein</keyword>
<dbReference type="OMA" id="ECSHEYT"/>
<feature type="region of interest" description="Disordered" evidence="9">
    <location>
        <begin position="1"/>
        <end position="144"/>
    </location>
</feature>
<accession>A0A1V6Y4I2</accession>
<organism evidence="10 11">
    <name type="scientific">Penicillium nalgiovense</name>
    <dbReference type="NCBI Taxonomy" id="60175"/>
    <lineage>
        <taxon>Eukaryota</taxon>
        <taxon>Fungi</taxon>
        <taxon>Dikarya</taxon>
        <taxon>Ascomycota</taxon>
        <taxon>Pezizomycotina</taxon>
        <taxon>Eurotiomycetes</taxon>
        <taxon>Eurotiomycetidae</taxon>
        <taxon>Eurotiales</taxon>
        <taxon>Aspergillaceae</taxon>
        <taxon>Penicillium</taxon>
    </lineage>
</organism>
<feature type="region of interest" description="Disordered" evidence="9">
    <location>
        <begin position="594"/>
        <end position="671"/>
    </location>
</feature>
<dbReference type="PIRSF" id="PIRSF028043">
    <property type="entry name" value="PP2A_B56"/>
    <property type="match status" value="1"/>
</dbReference>
<dbReference type="GO" id="GO:0005816">
    <property type="term" value="C:spindle pole body"/>
    <property type="evidence" value="ECO:0007669"/>
    <property type="project" value="UniProtKB-ARBA"/>
</dbReference>
<dbReference type="InterPro" id="IPR011989">
    <property type="entry name" value="ARM-like"/>
</dbReference>
<feature type="compositionally biased region" description="Low complexity" evidence="9">
    <location>
        <begin position="69"/>
        <end position="96"/>
    </location>
</feature>
<dbReference type="AlphaFoldDB" id="A0A1V6Y4I2"/>
<dbReference type="SUPFAM" id="SSF48371">
    <property type="entry name" value="ARM repeat"/>
    <property type="match status" value="1"/>
</dbReference>
<dbReference type="GO" id="GO:0051754">
    <property type="term" value="P:meiotic sister chromatid cohesion, centromeric"/>
    <property type="evidence" value="ECO:0007669"/>
    <property type="project" value="UniProtKB-ARBA"/>
</dbReference>
<dbReference type="FunFam" id="1.25.10.10:FF:000016">
    <property type="entry name" value="Serine/threonine-protein phosphatase 2A 56 kDa regulatory subunit"/>
    <property type="match status" value="1"/>
</dbReference>
<dbReference type="GO" id="GO:0005634">
    <property type="term" value="C:nucleus"/>
    <property type="evidence" value="ECO:0007669"/>
    <property type="project" value="UniProtKB-SubCell"/>
</dbReference>
<dbReference type="Proteomes" id="UP000191691">
    <property type="component" value="Unassembled WGS sequence"/>
</dbReference>
<reference evidence="11" key="1">
    <citation type="journal article" date="2017" name="Nat. Microbiol.">
        <title>Global analysis of biosynthetic gene clusters reveals vast potential of secondary metabolite production in Penicillium species.</title>
        <authorList>
            <person name="Nielsen J.C."/>
            <person name="Grijseels S."/>
            <person name="Prigent S."/>
            <person name="Ji B."/>
            <person name="Dainat J."/>
            <person name="Nielsen K.F."/>
            <person name="Frisvad J.C."/>
            <person name="Workman M."/>
            <person name="Nielsen J."/>
        </authorList>
    </citation>
    <scope>NUCLEOTIDE SEQUENCE [LARGE SCALE GENOMIC DNA]</scope>
    <source>
        <strain evidence="11">IBT 13039</strain>
    </source>
</reference>
<dbReference type="STRING" id="60175.A0A1V6Y4I2"/>
<dbReference type="EMBL" id="MOOB01000037">
    <property type="protein sequence ID" value="OQE82292.1"/>
    <property type="molecule type" value="Genomic_DNA"/>
</dbReference>
<keyword evidence="11" id="KW-1185">Reference proteome</keyword>
<evidence type="ECO:0000256" key="6">
    <source>
        <dbReference type="ARBA" id="ARBA00023242"/>
    </source>
</evidence>
<dbReference type="GO" id="GO:0007165">
    <property type="term" value="P:signal transduction"/>
    <property type="evidence" value="ECO:0007669"/>
    <property type="project" value="InterPro"/>
</dbReference>
<dbReference type="Gene3D" id="1.25.10.10">
    <property type="entry name" value="Leucine-rich Repeat Variant"/>
    <property type="match status" value="1"/>
</dbReference>
<comment type="subcellular location">
    <subcellularLocation>
        <location evidence="2">Cytoplasm</location>
    </subcellularLocation>
    <subcellularLocation>
        <location evidence="1">Nucleus</location>
    </subcellularLocation>
</comment>
<sequence>MKGFRQRVHDQLSRAKDNKSSKKKDSNSASQNQSLGISNAQQSSSPNQGTPTSSTTSLNDSRNKSPDNASPAGTPSAGAPHPGTPVQHYIPQPGAAGQPGNGPGTPSRQGQPAAPSVIISPSAPHVPPPGAAETMPGDLAPPRKSHVFDRLQTTPKDMSEGIRTPKRQHSSRFDISDQRQRELEKLPGFHEVPPNRRQDLFMQKIDQCNIIFDFNDPTADMKSKEIKRLALHELLDYVANNRSVITEPMYPRVVEMFAKNLFRPIPPPMTPQGEAFDPEEDEPVLEVAWPHIQVVYEFFLRFIESQDFNTNIAKGYIDHQFVLSLLDLFDSEDPRERDFLKTTLHRIYGKFLNLRSYIRRSINNVFFQFMYETERHNGIAELLEILGSIINGFALPLKEEHKLFLTRVLLPMHKVKSLSMYHPQLAYCIVQFLEKDSSLTEDVVLGLLRFWPKTNSTKEVMYLNEVEDIFEVMDPGEFAKVQEPLFNQLAKSVASPHFQVAERALYFWNNEYFCNLVSDNVETILPLMFAPLYENSKGHWNRTIHSMVYNAMKMFMEINPQLFDECSHDYTEHQNNADQREKTRADRWEVIEQQAKDRKNGIPPPPPPALDVPEPIDEVEAMTHESQKRLNSLKLQEDPDSKERPSREGTPNSRPRPPMYSQRDSNVKTSVCSRHDAEAQFETLAGGDGAEAAVRFARDDDRSAVVQVQPMYRSCIEAIPQNNVSEEMDC</sequence>
<dbReference type="PANTHER" id="PTHR10257">
    <property type="entry name" value="SERINE/THREONINE PROTEIN PHOSPHATASE 2A PP2A REGULATORY SUBUNIT B"/>
    <property type="match status" value="1"/>
</dbReference>
<evidence type="ECO:0000256" key="1">
    <source>
        <dbReference type="ARBA" id="ARBA00004123"/>
    </source>
</evidence>
<dbReference type="InterPro" id="IPR002554">
    <property type="entry name" value="PP2A_B56"/>
</dbReference>
<evidence type="ECO:0000256" key="5">
    <source>
        <dbReference type="ARBA" id="ARBA00022553"/>
    </source>
</evidence>
<dbReference type="GO" id="GO:1901991">
    <property type="term" value="P:negative regulation of mitotic cell cycle phase transition"/>
    <property type="evidence" value="ECO:0007669"/>
    <property type="project" value="UniProtKB-ARBA"/>
</dbReference>
<keyword evidence="6" id="KW-0539">Nucleus</keyword>
<dbReference type="GO" id="GO:0005737">
    <property type="term" value="C:cytoplasm"/>
    <property type="evidence" value="ECO:0007669"/>
    <property type="project" value="UniProtKB-SubCell"/>
</dbReference>